<name>A0A1G1T693_9BACT</name>
<comment type="caution">
    <text evidence="1">The sequence shown here is derived from an EMBL/GenBank/DDBJ whole genome shotgun (WGS) entry which is preliminary data.</text>
</comment>
<organism evidence="1 2">
    <name type="scientific">Hymenobacter glacialis</name>
    <dbReference type="NCBI Taxonomy" id="1908236"/>
    <lineage>
        <taxon>Bacteria</taxon>
        <taxon>Pseudomonadati</taxon>
        <taxon>Bacteroidota</taxon>
        <taxon>Cytophagia</taxon>
        <taxon>Cytophagales</taxon>
        <taxon>Hymenobacteraceae</taxon>
        <taxon>Hymenobacter</taxon>
    </lineage>
</organism>
<protein>
    <submittedName>
        <fullName evidence="1">Uncharacterized protein</fullName>
    </submittedName>
</protein>
<reference evidence="1 2" key="1">
    <citation type="submission" date="2016-08" db="EMBL/GenBank/DDBJ databases">
        <title>Hymenobacter coccineus sp. nov., Hymenobacter lapidarius sp. nov. and Hymenobacter glacialis sp. nov., isolated from Antarctic soil.</title>
        <authorList>
            <person name="Sedlacek I."/>
            <person name="Kralova S."/>
            <person name="Kyrova K."/>
            <person name="Maslanova I."/>
            <person name="Stankova E."/>
            <person name="Vrbovska V."/>
            <person name="Nemec M."/>
            <person name="Bartak M."/>
            <person name="Svec P."/>
            <person name="Busse H.-J."/>
            <person name="Pantucek R."/>
        </authorList>
    </citation>
    <scope>NUCLEOTIDE SEQUENCE [LARGE SCALE GENOMIC DNA]</scope>
    <source>
        <strain evidence="1 2">CCM 8648</strain>
    </source>
</reference>
<dbReference type="Proteomes" id="UP000177791">
    <property type="component" value="Unassembled WGS sequence"/>
</dbReference>
<gene>
    <name evidence="1" type="ORF">BEN48_12920</name>
</gene>
<accession>A0A1G1T693</accession>
<dbReference type="STRING" id="1908236.BEN48_12920"/>
<sequence>MDTTTDQPQLLIEQQPHDEAEAASLAQLAELLAGTDPLPDLRDLAPAVRRLFPEPAYLVGCGSAHIWLHRAGGPARLALIR</sequence>
<keyword evidence="2" id="KW-1185">Reference proteome</keyword>
<dbReference type="RefSeq" id="WP_070733799.1">
    <property type="nucleotide sequence ID" value="NZ_MDZC01000050.1"/>
</dbReference>
<proteinExistence type="predicted"/>
<evidence type="ECO:0000313" key="1">
    <source>
        <dbReference type="EMBL" id="OGX86379.1"/>
    </source>
</evidence>
<evidence type="ECO:0000313" key="2">
    <source>
        <dbReference type="Proteomes" id="UP000177791"/>
    </source>
</evidence>
<dbReference type="OrthoDB" id="885803at2"/>
<dbReference type="EMBL" id="MDZC01000050">
    <property type="protein sequence ID" value="OGX86379.1"/>
    <property type="molecule type" value="Genomic_DNA"/>
</dbReference>
<dbReference type="AlphaFoldDB" id="A0A1G1T693"/>